<evidence type="ECO:0000256" key="8">
    <source>
        <dbReference type="SAM" id="Phobius"/>
    </source>
</evidence>
<accession>A0A4W2BVP2</accession>
<reference evidence="10" key="2">
    <citation type="submission" date="2025-05" db="UniProtKB">
        <authorList>
            <consortium name="Ensembl"/>
        </authorList>
    </citation>
    <scope>IDENTIFICATION</scope>
</reference>
<dbReference type="PANTHER" id="PTHR22776:SF4">
    <property type="entry name" value="PROTEOLIPID PROTEIN 2"/>
    <property type="match status" value="1"/>
</dbReference>
<protein>
    <recommendedName>
        <fullName evidence="6">Proteolipid protein 2</fullName>
    </recommendedName>
</protein>
<feature type="transmembrane region" description="Helical" evidence="8">
    <location>
        <begin position="103"/>
        <end position="120"/>
    </location>
</feature>
<dbReference type="Proteomes" id="UP000429181">
    <property type="component" value="Chromosome 24"/>
</dbReference>
<comment type="subcellular location">
    <subcellularLocation>
        <location evidence="1">Membrane</location>
        <topology evidence="1">Multi-pass membrane protein</topology>
    </subcellularLocation>
</comment>
<keyword evidence="11" id="KW-1185">Reference proteome</keyword>
<comment type="function">
    <text evidence="5">May play a role in cell differentiation in the intestinal epithelium.</text>
</comment>
<evidence type="ECO:0000256" key="4">
    <source>
        <dbReference type="ARBA" id="ARBA00023136"/>
    </source>
</evidence>
<feature type="transmembrane region" description="Helical" evidence="8">
    <location>
        <begin position="78"/>
        <end position="97"/>
    </location>
</feature>
<evidence type="ECO:0000313" key="11">
    <source>
        <dbReference type="Proteomes" id="UP000314981"/>
    </source>
</evidence>
<dbReference type="GO" id="GO:0016020">
    <property type="term" value="C:membrane"/>
    <property type="evidence" value="ECO:0007669"/>
    <property type="project" value="UniProtKB-SubCell"/>
</dbReference>
<dbReference type="GeneTree" id="ENSGT00940000158528"/>
<evidence type="ECO:0000313" key="12">
    <source>
        <dbReference type="Proteomes" id="UP000429181"/>
    </source>
</evidence>
<organism evidence="10 11">
    <name type="scientific">Bos indicus x Bos taurus</name>
    <name type="common">Hybrid cattle</name>
    <dbReference type="NCBI Taxonomy" id="30522"/>
    <lineage>
        <taxon>Eukaryota</taxon>
        <taxon>Metazoa</taxon>
        <taxon>Chordata</taxon>
        <taxon>Craniata</taxon>
        <taxon>Vertebrata</taxon>
        <taxon>Euteleostomi</taxon>
        <taxon>Mammalia</taxon>
        <taxon>Eutheria</taxon>
        <taxon>Laurasiatheria</taxon>
        <taxon>Artiodactyla</taxon>
        <taxon>Ruminantia</taxon>
        <taxon>Pecora</taxon>
        <taxon>Bovidae</taxon>
        <taxon>Bovinae</taxon>
        <taxon>Bos</taxon>
    </lineage>
</organism>
<dbReference type="Proteomes" id="UP000314981">
    <property type="component" value="Chromosome 24"/>
</dbReference>
<dbReference type="PANTHER" id="PTHR22776">
    <property type="entry name" value="MARVEL-CONTAINING POTENTIAL LIPID RAFT-ASSOCIATED PROTEIN"/>
    <property type="match status" value="1"/>
</dbReference>
<evidence type="ECO:0000256" key="2">
    <source>
        <dbReference type="ARBA" id="ARBA00022692"/>
    </source>
</evidence>
<dbReference type="AlphaFoldDB" id="A0A4W2BVP2"/>
<dbReference type="Ensembl" id="ENSBIXT00000010613.1">
    <property type="protein sequence ID" value="ENSBIXP00000003072.1"/>
    <property type="gene ID" value="ENSBIXG00000009486.1"/>
</dbReference>
<evidence type="ECO:0000256" key="6">
    <source>
        <dbReference type="ARBA" id="ARBA00039459"/>
    </source>
</evidence>
<feature type="domain" description="MARVEL" evidence="9">
    <location>
        <begin position="12"/>
        <end position="130"/>
    </location>
</feature>
<evidence type="ECO:0000256" key="3">
    <source>
        <dbReference type="ARBA" id="ARBA00022989"/>
    </source>
</evidence>
<dbReference type="Pfam" id="PF01284">
    <property type="entry name" value="MARVEL"/>
    <property type="match status" value="1"/>
</dbReference>
<name>A0A4W2BVP2_BOBOX</name>
<evidence type="ECO:0000256" key="1">
    <source>
        <dbReference type="ARBA" id="ARBA00004141"/>
    </source>
</evidence>
<keyword evidence="2 7" id="KW-0812">Transmembrane</keyword>
<sequence length="130" mass="14656">MADFQRSSCTTFLCTQKGMLLFAEIILCLVILTLYGVSTSGYISLSLIELILAIIFFIIYTCDLHTKIQFIHWPWTDFFRSLIAAIIYLITSIIVLVERGYRSRIVAGVLGLIATALFGYDASITCPMRQ</sequence>
<dbReference type="Ensembl" id="ENSBIXT00005017906.1">
    <property type="protein sequence ID" value="ENSBIXP00005009695.1"/>
    <property type="gene ID" value="ENSBIXG00005005636.1"/>
</dbReference>
<evidence type="ECO:0000259" key="9">
    <source>
        <dbReference type="PROSITE" id="PS51225"/>
    </source>
</evidence>
<evidence type="ECO:0000256" key="5">
    <source>
        <dbReference type="ARBA" id="ARBA00037152"/>
    </source>
</evidence>
<keyword evidence="4 7" id="KW-0472">Membrane</keyword>
<evidence type="ECO:0000256" key="7">
    <source>
        <dbReference type="PROSITE-ProRule" id="PRU00581"/>
    </source>
</evidence>
<feature type="transmembrane region" description="Helical" evidence="8">
    <location>
        <begin position="43"/>
        <end position="66"/>
    </location>
</feature>
<proteinExistence type="predicted"/>
<dbReference type="InterPro" id="IPR008253">
    <property type="entry name" value="Marvel"/>
</dbReference>
<reference evidence="11 12" key="1">
    <citation type="submission" date="2018-11" db="EMBL/GenBank/DDBJ databases">
        <title>Haplotype-resolved cattle genomes.</title>
        <authorList>
            <person name="Low W.Y."/>
            <person name="Tearle R."/>
            <person name="Bickhart D.M."/>
            <person name="Rosen B.D."/>
            <person name="Koren S."/>
            <person name="Rhie A."/>
            <person name="Hiendleder S."/>
            <person name="Phillippy A.M."/>
            <person name="Smith T.P.L."/>
            <person name="Williams J.L."/>
        </authorList>
    </citation>
    <scope>NUCLEOTIDE SEQUENCE [LARGE SCALE GENOMIC DNA]</scope>
</reference>
<keyword evidence="3 8" id="KW-1133">Transmembrane helix</keyword>
<dbReference type="InterPro" id="IPR050578">
    <property type="entry name" value="MARVEL-CKLF_proteins"/>
</dbReference>
<evidence type="ECO:0000313" key="10">
    <source>
        <dbReference type="Ensembl" id="ENSBIXP00000003072.1"/>
    </source>
</evidence>
<feature type="transmembrane region" description="Helical" evidence="8">
    <location>
        <begin position="20"/>
        <end position="37"/>
    </location>
</feature>
<dbReference type="OMA" id="SITCPMR"/>
<dbReference type="PROSITE" id="PS51225">
    <property type="entry name" value="MARVEL"/>
    <property type="match status" value="1"/>
</dbReference>